<dbReference type="EMBL" id="ASHM01000265">
    <property type="protein sequence ID" value="PNY04300.1"/>
    <property type="molecule type" value="Genomic_DNA"/>
</dbReference>
<dbReference type="AlphaFoldDB" id="A0A2K3NMQ9"/>
<dbReference type="Proteomes" id="UP000236291">
    <property type="component" value="Unassembled WGS sequence"/>
</dbReference>
<gene>
    <name evidence="1" type="ORF">L195_g000717</name>
</gene>
<sequence>MTESQQPAIAADVCAAISEYGAAILHKIGHGRKNPPPISAMEPPWLILENTRQKL</sequence>
<reference evidence="1 2" key="2">
    <citation type="journal article" date="2017" name="Front. Plant Sci.">
        <title>Gene Classification and Mining of Molecular Markers Useful in Red Clover (Trifolium pratense) Breeding.</title>
        <authorList>
            <person name="Istvanek J."/>
            <person name="Dluhosova J."/>
            <person name="Dluhos P."/>
            <person name="Patkova L."/>
            <person name="Nedelnik J."/>
            <person name="Repkova J."/>
        </authorList>
    </citation>
    <scope>NUCLEOTIDE SEQUENCE [LARGE SCALE GENOMIC DNA]</scope>
    <source>
        <strain evidence="2">cv. Tatra</strain>
        <tissue evidence="1">Young leaves</tissue>
    </source>
</reference>
<comment type="caution">
    <text evidence="1">The sequence shown here is derived from an EMBL/GenBank/DDBJ whole genome shotgun (WGS) entry which is preliminary data.</text>
</comment>
<proteinExistence type="predicted"/>
<protein>
    <submittedName>
        <fullName evidence="1">Uncharacterized protein</fullName>
    </submittedName>
</protein>
<accession>A0A2K3NMQ9</accession>
<evidence type="ECO:0000313" key="2">
    <source>
        <dbReference type="Proteomes" id="UP000236291"/>
    </source>
</evidence>
<evidence type="ECO:0000313" key="1">
    <source>
        <dbReference type="EMBL" id="PNY04300.1"/>
    </source>
</evidence>
<name>A0A2K3NMQ9_TRIPR</name>
<reference evidence="1 2" key="1">
    <citation type="journal article" date="2014" name="Am. J. Bot.">
        <title>Genome assembly and annotation for red clover (Trifolium pratense; Fabaceae).</title>
        <authorList>
            <person name="Istvanek J."/>
            <person name="Jaros M."/>
            <person name="Krenek A."/>
            <person name="Repkova J."/>
        </authorList>
    </citation>
    <scope>NUCLEOTIDE SEQUENCE [LARGE SCALE GENOMIC DNA]</scope>
    <source>
        <strain evidence="2">cv. Tatra</strain>
        <tissue evidence="1">Young leaves</tissue>
    </source>
</reference>
<organism evidence="1 2">
    <name type="scientific">Trifolium pratense</name>
    <name type="common">Red clover</name>
    <dbReference type="NCBI Taxonomy" id="57577"/>
    <lineage>
        <taxon>Eukaryota</taxon>
        <taxon>Viridiplantae</taxon>
        <taxon>Streptophyta</taxon>
        <taxon>Embryophyta</taxon>
        <taxon>Tracheophyta</taxon>
        <taxon>Spermatophyta</taxon>
        <taxon>Magnoliopsida</taxon>
        <taxon>eudicotyledons</taxon>
        <taxon>Gunneridae</taxon>
        <taxon>Pentapetalae</taxon>
        <taxon>rosids</taxon>
        <taxon>fabids</taxon>
        <taxon>Fabales</taxon>
        <taxon>Fabaceae</taxon>
        <taxon>Papilionoideae</taxon>
        <taxon>50 kb inversion clade</taxon>
        <taxon>NPAAA clade</taxon>
        <taxon>Hologalegina</taxon>
        <taxon>IRL clade</taxon>
        <taxon>Trifolieae</taxon>
        <taxon>Trifolium</taxon>
    </lineage>
</organism>